<evidence type="ECO:0000313" key="5">
    <source>
        <dbReference type="Proteomes" id="UP000584325"/>
    </source>
</evidence>
<feature type="transmembrane region" description="Helical" evidence="1">
    <location>
        <begin position="142"/>
        <end position="164"/>
    </location>
</feature>
<reference evidence="3 4" key="1">
    <citation type="submission" date="2019-05" db="EMBL/GenBank/DDBJ databases">
        <title>Draft Genome Sequences of Six Type Strains of the Genus Massilia.</title>
        <authorList>
            <person name="Miess H."/>
            <person name="Frediansyhah A."/>
            <person name="Gross H."/>
        </authorList>
    </citation>
    <scope>NUCLEOTIDE SEQUENCE [LARGE SCALE GENOMIC DNA]</scope>
    <source>
        <strain evidence="3 4">DSMZ 26121</strain>
    </source>
</reference>
<keyword evidence="1" id="KW-1133">Transmembrane helix</keyword>
<dbReference type="EMBL" id="JACHXS010000001">
    <property type="protein sequence ID" value="MBB3219228.1"/>
    <property type="molecule type" value="Genomic_DNA"/>
</dbReference>
<feature type="transmembrane region" description="Helical" evidence="1">
    <location>
        <begin position="284"/>
        <end position="303"/>
    </location>
</feature>
<evidence type="ECO:0000313" key="3">
    <source>
        <dbReference type="EMBL" id="QCP09348.1"/>
    </source>
</evidence>
<dbReference type="OrthoDB" id="8752287at2"/>
<protein>
    <submittedName>
        <fullName evidence="2">Uncharacterized protein</fullName>
    </submittedName>
</protein>
<keyword evidence="4" id="KW-1185">Reference proteome</keyword>
<keyword evidence="1" id="KW-0812">Transmembrane</keyword>
<feature type="transmembrane region" description="Helical" evidence="1">
    <location>
        <begin position="333"/>
        <end position="352"/>
    </location>
</feature>
<evidence type="ECO:0000313" key="2">
    <source>
        <dbReference type="EMBL" id="MBB3219228.1"/>
    </source>
</evidence>
<feature type="transmembrane region" description="Helical" evidence="1">
    <location>
        <begin position="113"/>
        <end position="136"/>
    </location>
</feature>
<proteinExistence type="predicted"/>
<reference evidence="2 5" key="2">
    <citation type="submission" date="2020-08" db="EMBL/GenBank/DDBJ databases">
        <title>Genomic Encyclopedia of Type Strains, Phase III (KMG-III): the genomes of soil and plant-associated and newly described type strains.</title>
        <authorList>
            <person name="Whitman W."/>
        </authorList>
    </citation>
    <scope>NUCLEOTIDE SEQUENCE [LARGE SCALE GENOMIC DNA]</scope>
    <source>
        <strain evidence="2 5">CECT 7753</strain>
    </source>
</reference>
<keyword evidence="1" id="KW-0472">Membrane</keyword>
<evidence type="ECO:0000256" key="1">
    <source>
        <dbReference type="SAM" id="Phobius"/>
    </source>
</evidence>
<name>A0A4P8HM23_9BURK</name>
<feature type="transmembrane region" description="Helical" evidence="1">
    <location>
        <begin position="387"/>
        <end position="405"/>
    </location>
</feature>
<dbReference type="RefSeq" id="WP_137312236.1">
    <property type="nucleotide sequence ID" value="NZ_CP040017.1"/>
</dbReference>
<dbReference type="AlphaFoldDB" id="A0A4P8HM23"/>
<feature type="transmembrane region" description="Helical" evidence="1">
    <location>
        <begin position="64"/>
        <end position="83"/>
    </location>
</feature>
<dbReference type="Proteomes" id="UP000298763">
    <property type="component" value="Chromosome"/>
</dbReference>
<gene>
    <name evidence="3" type="ORF">FCL38_02085</name>
    <name evidence="2" type="ORF">FHS02_000015</name>
</gene>
<feature type="transmembrane region" description="Helical" evidence="1">
    <location>
        <begin position="261"/>
        <end position="278"/>
    </location>
</feature>
<dbReference type="Proteomes" id="UP000584325">
    <property type="component" value="Unassembled WGS sequence"/>
</dbReference>
<organism evidence="2 5">
    <name type="scientific">Pseudoduganella umbonata</name>
    <dbReference type="NCBI Taxonomy" id="864828"/>
    <lineage>
        <taxon>Bacteria</taxon>
        <taxon>Pseudomonadati</taxon>
        <taxon>Pseudomonadota</taxon>
        <taxon>Betaproteobacteria</taxon>
        <taxon>Burkholderiales</taxon>
        <taxon>Oxalobacteraceae</taxon>
        <taxon>Telluria group</taxon>
        <taxon>Pseudoduganella</taxon>
    </lineage>
</organism>
<accession>A0A4P8HM23</accession>
<dbReference type="EMBL" id="CP040017">
    <property type="protein sequence ID" value="QCP09348.1"/>
    <property type="molecule type" value="Genomic_DNA"/>
</dbReference>
<sequence length="406" mass="43019">MTSVLLRSRLRWYAVSTGRLLLRRWQALLLALAVLAPAGASALSQVQSLGWPVLALLAPEHGSLWRFCCLCLYQALAMAWVLMQRDQVTGGDFMGYARSLPVPPRQARAVDMVVLLAANSPLLLLPAAALVWVVAHDGALPAVLHGLFVVQLVILAAAAQLACVDRRYARLGALALANIPLAAAPGASPAVQVVLLAATLPCAWLADRYLAGPLFGPLLDSVKRRASHLAARAAPARLHPAAFIPLNYLVRQAPAETFGKLAVAGVTTAAALALMAVWEYDDRIGGLSVIALAIVALAISGLYRDLHTAHRAALPLVAGLPLPRHWARKFDHMILMLAGLPFAAIIGGVVVFHQPQRLVPVLLLAAAFIGLVGLLRLPQVHGERQAVVLGTVIAALWGTACAFTLI</sequence>
<evidence type="ECO:0000313" key="4">
    <source>
        <dbReference type="Proteomes" id="UP000298763"/>
    </source>
</evidence>
<feature type="transmembrane region" description="Helical" evidence="1">
    <location>
        <begin position="358"/>
        <end position="375"/>
    </location>
</feature>